<dbReference type="STRING" id="454130.A0A0U5FZH8"/>
<keyword evidence="2" id="KW-0812">Transmembrane</keyword>
<sequence>MSNVNKRRSGKMSPKSSSNDDFVEYFKNLRLETENWQNSRISGSRTTKEKASRAISACLDGAAKSFPSFAPSKAKAKTNLLHMRNVFGKKGYDDQKEAILNHIWPLSTFCSKIPLAGSLGTNAGLVALSCLTECQSWLMSDGFMLETNLLRTSDGPTTRITNHSGIRDHQESNFVDADNIHGETEVQNGDEKVTVRKSRPRIPSGITSMPTDASIGLLESISNVLRWTFSIIHYPFQYILVVYLSIYLTGWAISCLDYRFREVVCNQRQLAFVFGEYCIPNEGPEPQVIGFSKTAEAQGQLGIVATYAGEGAGLALCMKSNEHALRDLTARARTSNLDNKEIMSHQLELLLSKTKPLPRKLSQLSAQVSSVLDVIIASDYYAIKRLGSIQASRNSILLTTLAVVDPLCVFHNGTMLAADEADLKKTFIAVTSSTVKSLPRLITHTESLAQDLGQVENTLLSIKDLVKEENCTGKGQVPSELQSFPLVRLWNKVRGEEGRVMEAFRNHSTLLGDITQYYEHALSVVKLVLVTLYQIQYDMEGFRDLHAHQAFWIDDTPLEVHMNILRMAVTRLNEERWTLDASGTREIEFAG</sequence>
<dbReference type="Proteomes" id="UP000054771">
    <property type="component" value="Unassembled WGS sequence"/>
</dbReference>
<keyword evidence="4" id="KW-1185">Reference proteome</keyword>
<keyword evidence="2" id="KW-1133">Transmembrane helix</keyword>
<keyword evidence="2" id="KW-0472">Membrane</keyword>
<feature type="compositionally biased region" description="Basic residues" evidence="1">
    <location>
        <begin position="1"/>
        <end position="10"/>
    </location>
</feature>
<evidence type="ECO:0000256" key="1">
    <source>
        <dbReference type="SAM" id="MobiDB-lite"/>
    </source>
</evidence>
<dbReference type="OMA" id="LETENWQ"/>
<evidence type="ECO:0000256" key="2">
    <source>
        <dbReference type="SAM" id="Phobius"/>
    </source>
</evidence>
<dbReference type="EMBL" id="CDMC01000003">
    <property type="protein sequence ID" value="CEL02559.1"/>
    <property type="molecule type" value="Genomic_DNA"/>
</dbReference>
<evidence type="ECO:0000313" key="4">
    <source>
        <dbReference type="Proteomes" id="UP000054771"/>
    </source>
</evidence>
<reference evidence="4" key="1">
    <citation type="journal article" date="2016" name="Genome Announc.">
        <title>Draft genome sequences of fungus Aspergillus calidoustus.</title>
        <authorList>
            <person name="Horn F."/>
            <person name="Linde J."/>
            <person name="Mattern D.J."/>
            <person name="Walther G."/>
            <person name="Guthke R."/>
            <person name="Scherlach K."/>
            <person name="Martin K."/>
            <person name="Brakhage A.A."/>
            <person name="Petzke L."/>
            <person name="Valiante V."/>
        </authorList>
    </citation>
    <scope>NUCLEOTIDE SEQUENCE [LARGE SCALE GENOMIC DNA]</scope>
    <source>
        <strain evidence="4">SF006504</strain>
    </source>
</reference>
<name>A0A0U5FZH8_ASPCI</name>
<dbReference type="OrthoDB" id="4179406at2759"/>
<gene>
    <name evidence="3" type="ORF">ASPCAL03727</name>
</gene>
<feature type="transmembrane region" description="Helical" evidence="2">
    <location>
        <begin position="236"/>
        <end position="253"/>
    </location>
</feature>
<proteinExistence type="predicted"/>
<organism evidence="3 4">
    <name type="scientific">Aspergillus calidoustus</name>
    <dbReference type="NCBI Taxonomy" id="454130"/>
    <lineage>
        <taxon>Eukaryota</taxon>
        <taxon>Fungi</taxon>
        <taxon>Dikarya</taxon>
        <taxon>Ascomycota</taxon>
        <taxon>Pezizomycotina</taxon>
        <taxon>Eurotiomycetes</taxon>
        <taxon>Eurotiomycetidae</taxon>
        <taxon>Eurotiales</taxon>
        <taxon>Aspergillaceae</taxon>
        <taxon>Aspergillus</taxon>
        <taxon>Aspergillus subgen. Nidulantes</taxon>
    </lineage>
</organism>
<feature type="region of interest" description="Disordered" evidence="1">
    <location>
        <begin position="1"/>
        <end position="20"/>
    </location>
</feature>
<protein>
    <submittedName>
        <fullName evidence="3">Uncharacterized protein</fullName>
    </submittedName>
</protein>
<accession>A0A0U5FZH8</accession>
<evidence type="ECO:0000313" key="3">
    <source>
        <dbReference type="EMBL" id="CEL02559.1"/>
    </source>
</evidence>
<dbReference type="AlphaFoldDB" id="A0A0U5FZH8"/>